<proteinExistence type="predicted"/>
<gene>
    <name evidence="1" type="ORF">GCM10007916_00350</name>
</gene>
<protein>
    <submittedName>
        <fullName evidence="1">Uncharacterized protein</fullName>
    </submittedName>
</protein>
<comment type="caution">
    <text evidence="1">The sequence shown here is derived from an EMBL/GenBank/DDBJ whole genome shotgun (WGS) entry which is preliminary data.</text>
</comment>
<dbReference type="EMBL" id="BSPQ01000001">
    <property type="protein sequence ID" value="GLS88968.1"/>
    <property type="molecule type" value="Genomic_DNA"/>
</dbReference>
<keyword evidence="2" id="KW-1185">Reference proteome</keyword>
<dbReference type="Proteomes" id="UP001157353">
    <property type="component" value="Unassembled WGS sequence"/>
</dbReference>
<evidence type="ECO:0000313" key="2">
    <source>
        <dbReference type="Proteomes" id="UP001157353"/>
    </source>
</evidence>
<dbReference type="RefSeq" id="WP_284202094.1">
    <property type="nucleotide sequence ID" value="NZ_BSPQ01000001.1"/>
</dbReference>
<organism evidence="1 2">
    <name type="scientific">Psychromonas marina</name>
    <dbReference type="NCBI Taxonomy" id="88364"/>
    <lineage>
        <taxon>Bacteria</taxon>
        <taxon>Pseudomonadati</taxon>
        <taxon>Pseudomonadota</taxon>
        <taxon>Gammaproteobacteria</taxon>
        <taxon>Alteromonadales</taxon>
        <taxon>Psychromonadaceae</taxon>
        <taxon>Psychromonas</taxon>
    </lineage>
</organism>
<name>A0ABQ6DV28_9GAMM</name>
<accession>A0ABQ6DV28</accession>
<evidence type="ECO:0000313" key="1">
    <source>
        <dbReference type="EMBL" id="GLS88968.1"/>
    </source>
</evidence>
<sequence length="104" mass="12198">MTTERTKLLLELAATLDDDEKDWLAKALKVDDYEKAFEEIHQRVWRPYYKHGYGGKLDDIIERSDQIGGERDNMGEYKNDVLDAIEILHDIYIDILEDNNINVP</sequence>
<reference evidence="2" key="1">
    <citation type="journal article" date="2019" name="Int. J. Syst. Evol. Microbiol.">
        <title>The Global Catalogue of Microorganisms (GCM) 10K type strain sequencing project: providing services to taxonomists for standard genome sequencing and annotation.</title>
        <authorList>
            <consortium name="The Broad Institute Genomics Platform"/>
            <consortium name="The Broad Institute Genome Sequencing Center for Infectious Disease"/>
            <person name="Wu L."/>
            <person name="Ma J."/>
        </authorList>
    </citation>
    <scope>NUCLEOTIDE SEQUENCE [LARGE SCALE GENOMIC DNA]</scope>
    <source>
        <strain evidence="2">NBRC 103166</strain>
    </source>
</reference>